<feature type="domain" description="Helicase XPB/Ssl2 N-terminal" evidence="1">
    <location>
        <begin position="556"/>
        <end position="676"/>
    </location>
</feature>
<comment type="caution">
    <text evidence="2">The sequence shown here is derived from an EMBL/GenBank/DDBJ whole genome shotgun (WGS) entry which is preliminary data.</text>
</comment>
<name>A0A5M3WLC0_9ACTN</name>
<proteinExistence type="predicted"/>
<dbReference type="EMBL" id="BLAE01000012">
    <property type="protein sequence ID" value="GES08832.1"/>
    <property type="molecule type" value="Genomic_DNA"/>
</dbReference>
<sequence>MSTERHLAAWLKAKAPGELRALLAGAGYVSNGDISPRDLARLLLQYPVALNALNSCTLPEVEALAAVAWLAARRHGDLPSHYWHGHDPGDRAVPRADVVGLLAGSEPGARADAEAVLDGLAGKVLVLPPYGKSVVVPNAVHLHLTDAAGLGRQAGELMSAHFNAPEVHRIAGALGLGKVGTREVAQRNVLAVLTDQARVRELLAEGPAAAQEWLANIVRNGARVRTHVFKTDAYSAKSSFRVSGSADANTEWLAARGLLLPAGAPEVAEVPIEVATAVLGEPRARFHPRPPSPPLELPDISGADGSAQAAALAAVSQIDRLIAACAVQPPSVRKSGGLAVRDTKRLAKTLGLAEEITRFWLDLTVQAGLLGAHAEPVPRPKGHRGKLPEPVVTLLPTSAYDEWRTGRTEERLVRIIVGWASVDAIFTYTADQDGPPVALTEPDHPYAVGVRYAVLEALGALPPGKGSGQDALPYLVARATWHRPHHAADMPDMMGCLTATLREAELLGVVARGALTQLGHALLDLLRAPETSDPSTETLVAALADMLPAPQVTAFFQADLTAVVRGTPEAALADLLDGMAARESEGHAVVWRFSPASVRHALDLGHDATDLLERLAAVAEAPLPQPFEYLIKDVGRVHGRMRVVRSGCCIRSDDETLIDELAGTRALRALGLRKIAPTVLISSVGEAETLAALRAAGHTPVLEAETGATVVERTATRRANLS</sequence>
<dbReference type="OrthoDB" id="3415124at2"/>
<gene>
    <name evidence="2" type="ORF">Amac_024280</name>
</gene>
<dbReference type="RefSeq" id="WP_155354424.1">
    <property type="nucleotide sequence ID" value="NZ_BAAAHL010000060.1"/>
</dbReference>
<evidence type="ECO:0000313" key="3">
    <source>
        <dbReference type="Proteomes" id="UP000331127"/>
    </source>
</evidence>
<reference evidence="2 3" key="1">
    <citation type="submission" date="2019-10" db="EMBL/GenBank/DDBJ databases">
        <title>Whole genome shotgun sequence of Acrocarpospora macrocephala NBRC 16266.</title>
        <authorList>
            <person name="Ichikawa N."/>
            <person name="Kimura A."/>
            <person name="Kitahashi Y."/>
            <person name="Komaki H."/>
            <person name="Oguchi A."/>
        </authorList>
    </citation>
    <scope>NUCLEOTIDE SEQUENCE [LARGE SCALE GENOMIC DNA]</scope>
    <source>
        <strain evidence="2 3">NBRC 16266</strain>
    </source>
</reference>
<keyword evidence="3" id="KW-1185">Reference proteome</keyword>
<accession>A0A5M3WLC0</accession>
<protein>
    <recommendedName>
        <fullName evidence="1">Helicase XPB/Ssl2 N-terminal domain-containing protein</fullName>
    </recommendedName>
</protein>
<evidence type="ECO:0000259" key="1">
    <source>
        <dbReference type="Pfam" id="PF13625"/>
    </source>
</evidence>
<organism evidence="2 3">
    <name type="scientific">Acrocarpospora macrocephala</name>
    <dbReference type="NCBI Taxonomy" id="150177"/>
    <lineage>
        <taxon>Bacteria</taxon>
        <taxon>Bacillati</taxon>
        <taxon>Actinomycetota</taxon>
        <taxon>Actinomycetes</taxon>
        <taxon>Streptosporangiales</taxon>
        <taxon>Streptosporangiaceae</taxon>
        <taxon>Acrocarpospora</taxon>
    </lineage>
</organism>
<evidence type="ECO:0000313" key="2">
    <source>
        <dbReference type="EMBL" id="GES08832.1"/>
    </source>
</evidence>
<dbReference type="InterPro" id="IPR032830">
    <property type="entry name" value="XPB/Ssl2_N"/>
</dbReference>
<dbReference type="Pfam" id="PF13625">
    <property type="entry name" value="Helicase_C_3"/>
    <property type="match status" value="1"/>
</dbReference>
<dbReference type="Proteomes" id="UP000331127">
    <property type="component" value="Unassembled WGS sequence"/>
</dbReference>
<dbReference type="AlphaFoldDB" id="A0A5M3WLC0"/>